<gene>
    <name evidence="9" type="ORF">DJ017_08865</name>
</gene>
<comment type="subunit">
    <text evidence="6">Homodimer.</text>
</comment>
<dbReference type="Pfam" id="PF01883">
    <property type="entry name" value="FeS_assembly_P"/>
    <property type="match status" value="1"/>
</dbReference>
<evidence type="ECO:0000256" key="2">
    <source>
        <dbReference type="ARBA" id="ARBA00022741"/>
    </source>
</evidence>
<dbReference type="HAMAP" id="MF_02040">
    <property type="entry name" value="Mrp_NBP35"/>
    <property type="match status" value="1"/>
</dbReference>
<evidence type="ECO:0000259" key="8">
    <source>
        <dbReference type="Pfam" id="PF01883"/>
    </source>
</evidence>
<organism evidence="9 10">
    <name type="scientific">Phenylobacterium soli</name>
    <dbReference type="NCBI Taxonomy" id="2170551"/>
    <lineage>
        <taxon>Bacteria</taxon>
        <taxon>Pseudomonadati</taxon>
        <taxon>Pseudomonadota</taxon>
        <taxon>Alphaproteobacteria</taxon>
        <taxon>Caulobacterales</taxon>
        <taxon>Caulobacteraceae</taxon>
        <taxon>Phenylobacterium</taxon>
    </lineage>
</organism>
<dbReference type="GO" id="GO:0016887">
    <property type="term" value="F:ATP hydrolysis activity"/>
    <property type="evidence" value="ECO:0007669"/>
    <property type="project" value="UniProtKB-UniRule"/>
</dbReference>
<feature type="domain" description="MIP18 family-like" evidence="8">
    <location>
        <begin position="9"/>
        <end position="80"/>
    </location>
</feature>
<dbReference type="InterPro" id="IPR027417">
    <property type="entry name" value="P-loop_NTPase"/>
</dbReference>
<dbReference type="AlphaFoldDB" id="A0A328AMH5"/>
<dbReference type="GO" id="GO:0005524">
    <property type="term" value="F:ATP binding"/>
    <property type="evidence" value="ECO:0007669"/>
    <property type="project" value="UniProtKB-UniRule"/>
</dbReference>
<proteinExistence type="inferred from homology"/>
<feature type="binding site" evidence="6">
    <location>
        <begin position="134"/>
        <end position="141"/>
    </location>
    <ligand>
        <name>ATP</name>
        <dbReference type="ChEBI" id="CHEBI:30616"/>
    </ligand>
</feature>
<evidence type="ECO:0000313" key="10">
    <source>
        <dbReference type="Proteomes" id="UP000249254"/>
    </source>
</evidence>
<dbReference type="CDD" id="cd02037">
    <property type="entry name" value="Mrp_NBP35"/>
    <property type="match status" value="1"/>
</dbReference>
<protein>
    <recommendedName>
        <fullName evidence="6">Iron-sulfur cluster carrier protein</fullName>
    </recommendedName>
</protein>
<dbReference type="Pfam" id="PF10609">
    <property type="entry name" value="ParA"/>
    <property type="match status" value="1"/>
</dbReference>
<keyword evidence="6" id="KW-0378">Hydrolase</keyword>
<keyword evidence="3 6" id="KW-0067">ATP-binding</keyword>
<dbReference type="GO" id="GO:0051539">
    <property type="term" value="F:4 iron, 4 sulfur cluster binding"/>
    <property type="evidence" value="ECO:0007669"/>
    <property type="project" value="TreeGrafter"/>
</dbReference>
<dbReference type="FunFam" id="3.40.50.300:FF:001119">
    <property type="entry name" value="Iron-sulfur cluster carrier protein"/>
    <property type="match status" value="1"/>
</dbReference>
<name>A0A328AMH5_9CAUL</name>
<dbReference type="Gene3D" id="3.30.300.130">
    <property type="entry name" value="Fe-S cluster assembly (FSCA)"/>
    <property type="match status" value="1"/>
</dbReference>
<dbReference type="InterPro" id="IPR034904">
    <property type="entry name" value="FSCA_dom_sf"/>
</dbReference>
<dbReference type="GO" id="GO:0016226">
    <property type="term" value="P:iron-sulfur cluster assembly"/>
    <property type="evidence" value="ECO:0007669"/>
    <property type="project" value="InterPro"/>
</dbReference>
<reference evidence="10" key="1">
    <citation type="submission" date="2018-05" db="EMBL/GenBank/DDBJ databases">
        <authorList>
            <person name="Li X."/>
        </authorList>
    </citation>
    <scope>NUCLEOTIDE SEQUENCE [LARGE SCALE GENOMIC DNA]</scope>
    <source>
        <strain evidence="10">LX32</strain>
    </source>
</reference>
<dbReference type="OrthoDB" id="9809679at2"/>
<evidence type="ECO:0000313" key="9">
    <source>
        <dbReference type="EMBL" id="RAK54624.1"/>
    </source>
</evidence>
<feature type="region of interest" description="Disordered" evidence="7">
    <location>
        <begin position="84"/>
        <end position="108"/>
    </location>
</feature>
<evidence type="ECO:0000256" key="4">
    <source>
        <dbReference type="ARBA" id="ARBA00023004"/>
    </source>
</evidence>
<dbReference type="InterPro" id="IPR033756">
    <property type="entry name" value="YlxH/NBP35"/>
</dbReference>
<sequence>MSEPAVPDRAAVLAALDEVKDPKSGQGLSSAGLVRGLVLRAGRVAFMLEVPPADVELYRPVREAAERALASVADVATAQVVLTAEGPPAPPLRTSPSPAARRARVAEDPQARLGNMPEATRPDHVRKVIAVASGKGGVGKSTVAVNLAAAFAKLGLKAGLLDADVYGPSAPTMMGITDEPTFDAEKRLIPLEAFGVKVMSIGFIVEEGDAAIWRGPMATSALRTMMNSVWGTAAEPLDVLVVDLPPGTGDIQLTLVQRMKLDGVVIVSTPQEIALVDARRAATMFKKTGAPILGVVENMAFYADATGAKIPIFGEGGAAREAAALGVPLLAEIPIEVALREACDQGRPLAATAPESAAAKAFLEMARKLA</sequence>
<evidence type="ECO:0000256" key="6">
    <source>
        <dbReference type="HAMAP-Rule" id="MF_02040"/>
    </source>
</evidence>
<comment type="similarity">
    <text evidence="6">Belongs to the Mrp/NBP35 ATP-binding proteins family.</text>
</comment>
<comment type="caution">
    <text evidence="9">The sequence shown here is derived from an EMBL/GenBank/DDBJ whole genome shotgun (WGS) entry which is preliminary data.</text>
</comment>
<dbReference type="SUPFAM" id="SSF52540">
    <property type="entry name" value="P-loop containing nucleoside triphosphate hydrolases"/>
    <property type="match status" value="1"/>
</dbReference>
<dbReference type="EMBL" id="QFYQ01000001">
    <property type="protein sequence ID" value="RAK54624.1"/>
    <property type="molecule type" value="Genomic_DNA"/>
</dbReference>
<dbReference type="PANTHER" id="PTHR42961">
    <property type="entry name" value="IRON-SULFUR PROTEIN NUBPL"/>
    <property type="match status" value="1"/>
</dbReference>
<accession>A0A328AMH5</accession>
<keyword evidence="4 6" id="KW-0408">Iron</keyword>
<comment type="function">
    <text evidence="6">Binds and transfers iron-sulfur (Fe-S) clusters to target apoproteins. Can hydrolyze ATP.</text>
</comment>
<dbReference type="Proteomes" id="UP000249254">
    <property type="component" value="Unassembled WGS sequence"/>
</dbReference>
<dbReference type="PANTHER" id="PTHR42961:SF2">
    <property type="entry name" value="IRON-SULFUR PROTEIN NUBPL"/>
    <property type="match status" value="1"/>
</dbReference>
<keyword evidence="1 6" id="KW-0479">Metal-binding</keyword>
<dbReference type="Gene3D" id="3.40.50.300">
    <property type="entry name" value="P-loop containing nucleotide triphosphate hydrolases"/>
    <property type="match status" value="1"/>
</dbReference>
<evidence type="ECO:0000256" key="3">
    <source>
        <dbReference type="ARBA" id="ARBA00022840"/>
    </source>
</evidence>
<dbReference type="InterPro" id="IPR002744">
    <property type="entry name" value="MIP18-like"/>
</dbReference>
<dbReference type="GO" id="GO:0046872">
    <property type="term" value="F:metal ion binding"/>
    <property type="evidence" value="ECO:0007669"/>
    <property type="project" value="UniProtKB-KW"/>
</dbReference>
<keyword evidence="5 6" id="KW-0411">Iron-sulfur</keyword>
<dbReference type="SUPFAM" id="SSF117916">
    <property type="entry name" value="Fe-S cluster assembly (FSCA) domain-like"/>
    <property type="match status" value="1"/>
</dbReference>
<evidence type="ECO:0000256" key="5">
    <source>
        <dbReference type="ARBA" id="ARBA00023014"/>
    </source>
</evidence>
<keyword evidence="2 6" id="KW-0547">Nucleotide-binding</keyword>
<dbReference type="RefSeq" id="WP_111528375.1">
    <property type="nucleotide sequence ID" value="NZ_JBHRSG010000004.1"/>
</dbReference>
<dbReference type="GO" id="GO:0140663">
    <property type="term" value="F:ATP-dependent FeS chaperone activity"/>
    <property type="evidence" value="ECO:0007669"/>
    <property type="project" value="InterPro"/>
</dbReference>
<keyword evidence="10" id="KW-1185">Reference proteome</keyword>
<dbReference type="InterPro" id="IPR044304">
    <property type="entry name" value="NUBPL-like"/>
</dbReference>
<evidence type="ECO:0000256" key="1">
    <source>
        <dbReference type="ARBA" id="ARBA00022723"/>
    </source>
</evidence>
<evidence type="ECO:0000256" key="7">
    <source>
        <dbReference type="SAM" id="MobiDB-lite"/>
    </source>
</evidence>
<dbReference type="InterPro" id="IPR019591">
    <property type="entry name" value="Mrp/NBP35_ATP-bd"/>
</dbReference>